<sequence length="175" mass="19092">MARNGTFDSKRAEAQRLFDEGLSCRAIAKKLKCSPSTVSRWAEREGLKFDRAQTAAAVEAHKVDLAAERLLLAEEMMAAGREALREIRGKVTVYNIGGKDNTFTEHELERAPMSMRREALTAAGIAFDKATRIVEKDNGGLDQAVGVLDALADGFKAAAVHYRAETPPEGTDEPE</sequence>
<dbReference type="Proteomes" id="UP001239083">
    <property type="component" value="Unassembled WGS sequence"/>
</dbReference>
<name>A0ABU0R8N9_9MICO</name>
<protein>
    <submittedName>
        <fullName evidence="1">Transposase</fullName>
    </submittedName>
</protein>
<evidence type="ECO:0000313" key="1">
    <source>
        <dbReference type="EMBL" id="MDQ0894439.1"/>
    </source>
</evidence>
<keyword evidence="2" id="KW-1185">Reference proteome</keyword>
<dbReference type="InterPro" id="IPR009057">
    <property type="entry name" value="Homeodomain-like_sf"/>
</dbReference>
<comment type="caution">
    <text evidence="1">The sequence shown here is derived from an EMBL/GenBank/DDBJ whole genome shotgun (WGS) entry which is preliminary data.</text>
</comment>
<proteinExistence type="predicted"/>
<dbReference type="SUPFAM" id="SSF46689">
    <property type="entry name" value="Homeodomain-like"/>
    <property type="match status" value="1"/>
</dbReference>
<dbReference type="Pfam" id="PF13384">
    <property type="entry name" value="HTH_23"/>
    <property type="match status" value="1"/>
</dbReference>
<accession>A0ABU0R8N9</accession>
<dbReference type="Gene3D" id="1.10.10.60">
    <property type="entry name" value="Homeodomain-like"/>
    <property type="match status" value="1"/>
</dbReference>
<organism evidence="1 2">
    <name type="scientific">Agromyces ramosus</name>
    <dbReference type="NCBI Taxonomy" id="33879"/>
    <lineage>
        <taxon>Bacteria</taxon>
        <taxon>Bacillati</taxon>
        <taxon>Actinomycetota</taxon>
        <taxon>Actinomycetes</taxon>
        <taxon>Micrococcales</taxon>
        <taxon>Microbacteriaceae</taxon>
        <taxon>Agromyces</taxon>
    </lineage>
</organism>
<dbReference type="EMBL" id="JAUSYY010000001">
    <property type="protein sequence ID" value="MDQ0894439.1"/>
    <property type="molecule type" value="Genomic_DNA"/>
</dbReference>
<gene>
    <name evidence="1" type="ORF">QFZ26_001994</name>
</gene>
<evidence type="ECO:0000313" key="2">
    <source>
        <dbReference type="Proteomes" id="UP001239083"/>
    </source>
</evidence>
<dbReference type="RefSeq" id="WP_307041690.1">
    <property type="nucleotide sequence ID" value="NZ_JAUSYY010000001.1"/>
</dbReference>
<reference evidence="1 2" key="1">
    <citation type="submission" date="2023-07" db="EMBL/GenBank/DDBJ databases">
        <title>Comparative genomics of wheat-associated soil bacteria to identify genetic determinants of phenazine resistance.</title>
        <authorList>
            <person name="Mouncey N."/>
        </authorList>
    </citation>
    <scope>NUCLEOTIDE SEQUENCE [LARGE SCALE GENOMIC DNA]</scope>
    <source>
        <strain evidence="1 2">V3I3</strain>
    </source>
</reference>